<dbReference type="InterPro" id="IPR019752">
    <property type="entry name" value="Pyrv/ketoisovalerate_OxRed_cat"/>
</dbReference>
<sequence>MKGVICGKGGQGVITLNRQIGTVLSNFGEKIISAETHGMAMRGGSVSTFLKVGDFYSANFGSEEADFIISTDKDEFFSNLQFLKSDGVAIINSNEKIEYSNANIVTVDATNLSLKLFSNPKYTNWFLFFIFFKVFRERFEFDNIVKIVINYKMLINDILEKVLKEI</sequence>
<gene>
    <name evidence="3" type="ORF">FHQ18_00200</name>
</gene>
<evidence type="ECO:0000313" key="4">
    <source>
        <dbReference type="Proteomes" id="UP000322876"/>
    </source>
</evidence>
<keyword evidence="4" id="KW-1185">Reference proteome</keyword>
<dbReference type="Proteomes" id="UP000322876">
    <property type="component" value="Unassembled WGS sequence"/>
</dbReference>
<dbReference type="InterPro" id="IPR052198">
    <property type="entry name" value="IorB_Oxidoreductase"/>
</dbReference>
<evidence type="ECO:0000259" key="2">
    <source>
        <dbReference type="Pfam" id="PF01558"/>
    </source>
</evidence>
<accession>A0A5A8F6Z6</accession>
<organism evidence="3 4">
    <name type="scientific">Deferribacter autotrophicus</name>
    <dbReference type="NCBI Taxonomy" id="500465"/>
    <lineage>
        <taxon>Bacteria</taxon>
        <taxon>Pseudomonadati</taxon>
        <taxon>Deferribacterota</taxon>
        <taxon>Deferribacteres</taxon>
        <taxon>Deferribacterales</taxon>
        <taxon>Deferribacteraceae</taxon>
        <taxon>Deferribacter</taxon>
    </lineage>
</organism>
<reference evidence="3 4" key="1">
    <citation type="submission" date="2019-06" db="EMBL/GenBank/DDBJ databases">
        <title>Genomic insights into carbon and energy metabolism of Deferribacter autotrophicus revealed new metabolic traits in the phylum Deferribacteres.</title>
        <authorList>
            <person name="Slobodkin A.I."/>
            <person name="Slobodkina G.B."/>
            <person name="Allioux M."/>
            <person name="Alain K."/>
            <person name="Jebbar M."/>
            <person name="Shadrin V."/>
            <person name="Kublanov I.V."/>
            <person name="Toshchakov S.V."/>
            <person name="Bonch-Osmolovskaya E.A."/>
        </authorList>
    </citation>
    <scope>NUCLEOTIDE SEQUENCE [LARGE SCALE GENOMIC DNA]</scope>
    <source>
        <strain evidence="3 4">SL50</strain>
    </source>
</reference>
<comment type="caution">
    <text evidence="3">The sequence shown here is derived from an EMBL/GenBank/DDBJ whole genome shotgun (WGS) entry which is preliminary data.</text>
</comment>
<dbReference type="Gene3D" id="3.40.920.10">
    <property type="entry name" value="Pyruvate-ferredoxin oxidoreductase, PFOR, domain III"/>
    <property type="match status" value="1"/>
</dbReference>
<feature type="domain" description="Pyruvate/ketoisovalerate oxidoreductase catalytic" evidence="2">
    <location>
        <begin position="9"/>
        <end position="136"/>
    </location>
</feature>
<dbReference type="SUPFAM" id="SSF53323">
    <property type="entry name" value="Pyruvate-ferredoxin oxidoreductase, PFOR, domain III"/>
    <property type="match status" value="1"/>
</dbReference>
<dbReference type="Pfam" id="PF01558">
    <property type="entry name" value="POR"/>
    <property type="match status" value="1"/>
</dbReference>
<dbReference type="AlphaFoldDB" id="A0A5A8F6Z6"/>
<dbReference type="EMBL" id="VFJB01000001">
    <property type="protein sequence ID" value="KAA0259333.1"/>
    <property type="molecule type" value="Genomic_DNA"/>
</dbReference>
<dbReference type="OrthoDB" id="9789125at2"/>
<dbReference type="PANTHER" id="PTHR43854:SF1">
    <property type="entry name" value="INDOLEPYRUVATE OXIDOREDUCTASE SUBUNIT IORB"/>
    <property type="match status" value="1"/>
</dbReference>
<dbReference type="PANTHER" id="PTHR43854">
    <property type="entry name" value="INDOLEPYRUVATE OXIDOREDUCTASE SUBUNIT IORB"/>
    <property type="match status" value="1"/>
</dbReference>
<protein>
    <recommendedName>
        <fullName evidence="2">Pyruvate/ketoisovalerate oxidoreductase catalytic domain-containing protein</fullName>
    </recommendedName>
</protein>
<keyword evidence="1" id="KW-0560">Oxidoreductase</keyword>
<dbReference type="RefSeq" id="WP_149265154.1">
    <property type="nucleotide sequence ID" value="NZ_VFJB01000001.1"/>
</dbReference>
<proteinExistence type="predicted"/>
<dbReference type="GO" id="GO:0016903">
    <property type="term" value="F:oxidoreductase activity, acting on the aldehyde or oxo group of donors"/>
    <property type="evidence" value="ECO:0007669"/>
    <property type="project" value="InterPro"/>
</dbReference>
<evidence type="ECO:0000313" key="3">
    <source>
        <dbReference type="EMBL" id="KAA0259333.1"/>
    </source>
</evidence>
<dbReference type="InterPro" id="IPR002869">
    <property type="entry name" value="Pyrv_flavodox_OxRed_cen"/>
</dbReference>
<name>A0A5A8F6Z6_9BACT</name>
<evidence type="ECO:0000256" key="1">
    <source>
        <dbReference type="ARBA" id="ARBA00023002"/>
    </source>
</evidence>